<dbReference type="EMBL" id="VYTZ01000003">
    <property type="protein sequence ID" value="KAA9379712.1"/>
    <property type="molecule type" value="Genomic_DNA"/>
</dbReference>
<evidence type="ECO:0000256" key="1">
    <source>
        <dbReference type="SAM" id="SignalP"/>
    </source>
</evidence>
<dbReference type="PROSITE" id="PS51257">
    <property type="entry name" value="PROKAR_LIPOPROTEIN"/>
    <property type="match status" value="1"/>
</dbReference>
<evidence type="ECO:0000313" key="2">
    <source>
        <dbReference type="EMBL" id="KAA9379712.1"/>
    </source>
</evidence>
<sequence>MRWPPVTAAAAALTAVTTLASVTMAGCGGGPTTAAPSTAAPTTPAAEPCQAAVDLVTARAGAAITRIRSLTVDTDVTPLDLTDADLATTGAAIALTDLQKTAEWQQAIGPCRADATRHTQVALLPLTIGLAAQRLAEADEAGRLTKELRRALEAAVELIDTGLHGDADTTS</sequence>
<dbReference type="RefSeq" id="WP_150932901.1">
    <property type="nucleotide sequence ID" value="NZ_VYTZ01000003.1"/>
</dbReference>
<accession>A0A5J5K5F8</accession>
<proteinExistence type="predicted"/>
<comment type="caution">
    <text evidence="2">The sequence shown here is derived from an EMBL/GenBank/DDBJ whole genome shotgun (WGS) entry which is preliminary data.</text>
</comment>
<keyword evidence="3" id="KW-1185">Reference proteome</keyword>
<feature type="chain" id="PRO_5038620815" evidence="1">
    <location>
        <begin position="26"/>
        <end position="171"/>
    </location>
</feature>
<dbReference type="AlphaFoldDB" id="A0A5J5K5F8"/>
<protein>
    <submittedName>
        <fullName evidence="2">Uncharacterized protein</fullName>
    </submittedName>
</protein>
<reference evidence="2 3" key="1">
    <citation type="submission" date="2019-09" db="EMBL/GenBank/DDBJ databases">
        <title>Screening of Novel Bioactive Compounds from Soil-Associated.</title>
        <authorList>
            <person name="Gong X."/>
        </authorList>
    </citation>
    <scope>NUCLEOTIDE SEQUENCE [LARGE SCALE GENOMIC DNA]</scope>
    <source>
        <strain evidence="2 3">Gxj-6</strain>
    </source>
</reference>
<organism evidence="2 3">
    <name type="scientific">Microbispora cellulosiformans</name>
    <dbReference type="NCBI Taxonomy" id="2614688"/>
    <lineage>
        <taxon>Bacteria</taxon>
        <taxon>Bacillati</taxon>
        <taxon>Actinomycetota</taxon>
        <taxon>Actinomycetes</taxon>
        <taxon>Streptosporangiales</taxon>
        <taxon>Streptosporangiaceae</taxon>
        <taxon>Microbispora</taxon>
    </lineage>
</organism>
<gene>
    <name evidence="2" type="ORF">F5972_08660</name>
</gene>
<feature type="signal peptide" evidence="1">
    <location>
        <begin position="1"/>
        <end position="25"/>
    </location>
</feature>
<keyword evidence="1" id="KW-0732">Signal</keyword>
<dbReference type="Proteomes" id="UP000327011">
    <property type="component" value="Unassembled WGS sequence"/>
</dbReference>
<name>A0A5J5K5F8_9ACTN</name>
<evidence type="ECO:0000313" key="3">
    <source>
        <dbReference type="Proteomes" id="UP000327011"/>
    </source>
</evidence>